<evidence type="ECO:0000313" key="1">
    <source>
        <dbReference type="EMBL" id="KAI4363599.1"/>
    </source>
</evidence>
<dbReference type="Proteomes" id="UP001057402">
    <property type="component" value="Chromosome 6"/>
</dbReference>
<comment type="caution">
    <text evidence="1">The sequence shown here is derived from an EMBL/GenBank/DDBJ whole genome shotgun (WGS) entry which is preliminary data.</text>
</comment>
<accession>A0ACB9QB33</accession>
<sequence>MSADDIQKAKMRAFHMQNKYRKGGLSNNEKSDVKVEVTPETPQTAPLPSPPGGEVQPPVTELDNIAHPEDASMISQVQPTICELDDGVPSKSSPEYEVSVSKSKSSKSMVNRKTPQIPWFIPAEVKFSEEWRVGCGEESKEVEVQRNRNKQKWTMMTLTPVMPIEQQPDADEVDPQSASSNGNGVGSTSAPLASVINPAEVEPDCELLAVLLQTPSLVLTLKEELTGGR</sequence>
<organism evidence="1 2">
    <name type="scientific">Melastoma candidum</name>
    <dbReference type="NCBI Taxonomy" id="119954"/>
    <lineage>
        <taxon>Eukaryota</taxon>
        <taxon>Viridiplantae</taxon>
        <taxon>Streptophyta</taxon>
        <taxon>Embryophyta</taxon>
        <taxon>Tracheophyta</taxon>
        <taxon>Spermatophyta</taxon>
        <taxon>Magnoliopsida</taxon>
        <taxon>eudicotyledons</taxon>
        <taxon>Gunneridae</taxon>
        <taxon>Pentapetalae</taxon>
        <taxon>rosids</taxon>
        <taxon>malvids</taxon>
        <taxon>Myrtales</taxon>
        <taxon>Melastomataceae</taxon>
        <taxon>Melastomatoideae</taxon>
        <taxon>Melastomateae</taxon>
        <taxon>Melastoma</taxon>
    </lineage>
</organism>
<dbReference type="EMBL" id="CM042885">
    <property type="protein sequence ID" value="KAI4363599.1"/>
    <property type="molecule type" value="Genomic_DNA"/>
</dbReference>
<protein>
    <submittedName>
        <fullName evidence="1">Uncharacterized protein</fullName>
    </submittedName>
</protein>
<gene>
    <name evidence="1" type="ORF">MLD38_019800</name>
</gene>
<evidence type="ECO:0000313" key="2">
    <source>
        <dbReference type="Proteomes" id="UP001057402"/>
    </source>
</evidence>
<proteinExistence type="predicted"/>
<keyword evidence="2" id="KW-1185">Reference proteome</keyword>
<name>A0ACB9QB33_9MYRT</name>
<reference evidence="2" key="1">
    <citation type="journal article" date="2023" name="Front. Plant Sci.">
        <title>Chromosomal-level genome assembly of Melastoma candidum provides insights into trichome evolution.</title>
        <authorList>
            <person name="Zhong Y."/>
            <person name="Wu W."/>
            <person name="Sun C."/>
            <person name="Zou P."/>
            <person name="Liu Y."/>
            <person name="Dai S."/>
            <person name="Zhou R."/>
        </authorList>
    </citation>
    <scope>NUCLEOTIDE SEQUENCE [LARGE SCALE GENOMIC DNA]</scope>
</reference>